<evidence type="ECO:0000313" key="1">
    <source>
        <dbReference type="EMBL" id="JAH77272.1"/>
    </source>
</evidence>
<proteinExistence type="predicted"/>
<reference evidence="1" key="1">
    <citation type="submission" date="2014-11" db="EMBL/GenBank/DDBJ databases">
        <authorList>
            <person name="Amaro Gonzalez C."/>
        </authorList>
    </citation>
    <scope>NUCLEOTIDE SEQUENCE</scope>
</reference>
<sequence>MKTIHSFFILCQAAMQCKKYLSRNYFSLY</sequence>
<reference evidence="1" key="2">
    <citation type="journal article" date="2015" name="Fish Shellfish Immunol.">
        <title>Early steps in the European eel (Anguilla anguilla)-Vibrio vulnificus interaction in the gills: Role of the RtxA13 toxin.</title>
        <authorList>
            <person name="Callol A."/>
            <person name="Pajuelo D."/>
            <person name="Ebbesson L."/>
            <person name="Teles M."/>
            <person name="MacKenzie S."/>
            <person name="Amaro C."/>
        </authorList>
    </citation>
    <scope>NUCLEOTIDE SEQUENCE</scope>
</reference>
<dbReference type="EMBL" id="GBXM01031305">
    <property type="protein sequence ID" value="JAH77272.1"/>
    <property type="molecule type" value="Transcribed_RNA"/>
</dbReference>
<dbReference type="AlphaFoldDB" id="A0A0E9VGT9"/>
<name>A0A0E9VGT9_ANGAN</name>
<accession>A0A0E9VGT9</accession>
<protein>
    <submittedName>
        <fullName evidence="1">Uncharacterized protein</fullName>
    </submittedName>
</protein>
<organism evidence="1">
    <name type="scientific">Anguilla anguilla</name>
    <name type="common">European freshwater eel</name>
    <name type="synonym">Muraena anguilla</name>
    <dbReference type="NCBI Taxonomy" id="7936"/>
    <lineage>
        <taxon>Eukaryota</taxon>
        <taxon>Metazoa</taxon>
        <taxon>Chordata</taxon>
        <taxon>Craniata</taxon>
        <taxon>Vertebrata</taxon>
        <taxon>Euteleostomi</taxon>
        <taxon>Actinopterygii</taxon>
        <taxon>Neopterygii</taxon>
        <taxon>Teleostei</taxon>
        <taxon>Anguilliformes</taxon>
        <taxon>Anguillidae</taxon>
        <taxon>Anguilla</taxon>
    </lineage>
</organism>